<sequence>MPRLMDLFKIFQNQYHSYIFMRGMVDTYNINILDKNETIALKLYFTDLNQIYQLIMTENNCILKTKNFLKYTTRLECGYEIWESVPQYDLDGV</sequence>
<dbReference type="Proteomes" id="UP000253099">
    <property type="component" value="Unassembled WGS sequence"/>
</dbReference>
<protein>
    <submittedName>
        <fullName evidence="1">Uncharacterized protein</fullName>
    </submittedName>
</protein>
<evidence type="ECO:0000313" key="2">
    <source>
        <dbReference type="Proteomes" id="UP000253099"/>
    </source>
</evidence>
<dbReference type="EMBL" id="NIZT01000003">
    <property type="protein sequence ID" value="RBQ24493.1"/>
    <property type="molecule type" value="Genomic_DNA"/>
</dbReference>
<keyword evidence="2" id="KW-1185">Reference proteome</keyword>
<dbReference type="AlphaFoldDB" id="A0A366MF99"/>
<accession>A0A366MF99</accession>
<name>A0A366MF99_9EURY</name>
<proteinExistence type="predicted"/>
<reference evidence="1 2" key="1">
    <citation type="submission" date="2018-06" db="EMBL/GenBank/DDBJ databases">
        <title>Genomic insight into two independent archaeal endosymbiosis events.</title>
        <authorList>
            <person name="Lind A.E."/>
            <person name="Lewis W.H."/>
            <person name="Spang A."/>
            <person name="Guy L."/>
            <person name="Embley M.T."/>
            <person name="Ettema T.J.G."/>
        </authorList>
    </citation>
    <scope>NUCLEOTIDE SEQUENCE [LARGE SCALE GENOMIC DNA]</scope>
    <source>
        <strain evidence="1">NOE</strain>
    </source>
</reference>
<comment type="caution">
    <text evidence="1">The sequence shown here is derived from an EMBL/GenBank/DDBJ whole genome shotgun (WGS) entry which is preliminary data.</text>
</comment>
<organism evidence="1 2">
    <name type="scientific">Candidatus Methanobinarius endosymbioticus</name>
    <dbReference type="NCBI Taxonomy" id="2006182"/>
    <lineage>
        <taxon>Archaea</taxon>
        <taxon>Methanobacteriati</taxon>
        <taxon>Methanobacteriota</taxon>
        <taxon>Methanomada group</taxon>
        <taxon>Methanobacteria</taxon>
        <taxon>Methanobacteriales</taxon>
        <taxon>Methanobacteriaceae</taxon>
        <taxon>Candidatus Methanobinarius</taxon>
    </lineage>
</organism>
<gene>
    <name evidence="1" type="ORF">ALNOE001_01480</name>
</gene>
<evidence type="ECO:0000313" key="1">
    <source>
        <dbReference type="EMBL" id="RBQ24493.1"/>
    </source>
</evidence>